<dbReference type="KEGG" id="bsol:FSW04_24590"/>
<dbReference type="RefSeq" id="WP_146923084.1">
    <property type="nucleotide sequence ID" value="NZ_CP042430.1"/>
</dbReference>
<dbReference type="OrthoDB" id="9808492at2"/>
<dbReference type="Proteomes" id="UP000321805">
    <property type="component" value="Chromosome"/>
</dbReference>
<accession>A0A5B8UC81</accession>
<proteinExistence type="predicted"/>
<protein>
    <recommendedName>
        <fullName evidence="3">SIR2-like domain-containing protein</fullName>
    </recommendedName>
</protein>
<dbReference type="AlphaFoldDB" id="A0A5B8UC81"/>
<evidence type="ECO:0000313" key="2">
    <source>
        <dbReference type="Proteomes" id="UP000321805"/>
    </source>
</evidence>
<gene>
    <name evidence="1" type="ORF">FSW04_24590</name>
</gene>
<sequence>MHIRNLGMPTRRTLVVLGAGATRGASFVGDSGQLHPPPLDADFFRLLSRSPAGRSQQARALLKYVAKNHSSVLDVSMEAIFVELQGSADFYEQFNIGRGRIVREPQRTIEHFYRVLPAVMKHSVTDSCAHHEAIAASLESGDAIISFNYDCLIDRALKLKGARRWNPDSGYGLALNDGTDEWKQWGGGPDASEPIKLLKLHGSLNWEFDSTGAVSLLPDPYDRDSAAGAVVPPLGRKPVSEEPFLQAWRAAREVVRRTERLIVIGYSLPAADYLVRSLFRADVDNDRLKELLVVDPASAVADRFLQLLTTPPSRIETMRSLGEFASWLE</sequence>
<name>A0A5B8UC81_9ACTN</name>
<reference evidence="1 2" key="1">
    <citation type="journal article" date="2018" name="J. Microbiol.">
        <title>Baekduia soli gen. nov., sp. nov., a novel bacterium isolated from the soil of Baekdu Mountain and proposal of a novel family name, Baekduiaceae fam. nov.</title>
        <authorList>
            <person name="An D.S."/>
            <person name="Siddiqi M.Z."/>
            <person name="Kim K.H."/>
            <person name="Yu H.S."/>
            <person name="Im W.T."/>
        </authorList>
    </citation>
    <scope>NUCLEOTIDE SEQUENCE [LARGE SCALE GENOMIC DNA]</scope>
    <source>
        <strain evidence="1 2">BR7-21</strain>
    </source>
</reference>
<evidence type="ECO:0000313" key="1">
    <source>
        <dbReference type="EMBL" id="QEC50448.1"/>
    </source>
</evidence>
<organism evidence="1 2">
    <name type="scientific">Baekduia soli</name>
    <dbReference type="NCBI Taxonomy" id="496014"/>
    <lineage>
        <taxon>Bacteria</taxon>
        <taxon>Bacillati</taxon>
        <taxon>Actinomycetota</taxon>
        <taxon>Thermoleophilia</taxon>
        <taxon>Solirubrobacterales</taxon>
        <taxon>Baekduiaceae</taxon>
        <taxon>Baekduia</taxon>
    </lineage>
</organism>
<evidence type="ECO:0008006" key="3">
    <source>
        <dbReference type="Google" id="ProtNLM"/>
    </source>
</evidence>
<dbReference type="EMBL" id="CP042430">
    <property type="protein sequence ID" value="QEC50448.1"/>
    <property type="molecule type" value="Genomic_DNA"/>
</dbReference>
<keyword evidence="2" id="KW-1185">Reference proteome</keyword>